<evidence type="ECO:0000313" key="2">
    <source>
        <dbReference type="Proteomes" id="UP000191901"/>
    </source>
</evidence>
<dbReference type="PANTHER" id="PTHR39337">
    <property type="entry name" value="BLR5642 PROTEIN"/>
    <property type="match status" value="1"/>
</dbReference>
<reference evidence="1 2" key="1">
    <citation type="journal article" date="2016" name="Biochim. Biophys. Acta">
        <title>Characterization of red-shifted phycobilisomes isolated from the chlorophyll f-containing cyanobacterium Halomicronema hongdechloris.</title>
        <authorList>
            <person name="Li Y."/>
            <person name="Lin Y."/>
            <person name="Garvey C.J."/>
            <person name="Birch D."/>
            <person name="Corkery R.W."/>
            <person name="Loughlin P.C."/>
            <person name="Scheer H."/>
            <person name="Willows R.D."/>
            <person name="Chen M."/>
        </authorList>
    </citation>
    <scope>NUCLEOTIDE SEQUENCE [LARGE SCALE GENOMIC DNA]</scope>
    <source>
        <strain evidence="1 2">C2206</strain>
    </source>
</reference>
<keyword evidence="2" id="KW-1185">Reference proteome</keyword>
<evidence type="ECO:0008006" key="3">
    <source>
        <dbReference type="Google" id="ProtNLM"/>
    </source>
</evidence>
<organism evidence="1 2">
    <name type="scientific">Halomicronema hongdechloris C2206</name>
    <dbReference type="NCBI Taxonomy" id="1641165"/>
    <lineage>
        <taxon>Bacteria</taxon>
        <taxon>Bacillati</taxon>
        <taxon>Cyanobacteriota</taxon>
        <taxon>Cyanophyceae</taxon>
        <taxon>Nodosilineales</taxon>
        <taxon>Nodosilineaceae</taxon>
        <taxon>Halomicronema</taxon>
    </lineage>
</organism>
<protein>
    <recommendedName>
        <fullName evidence="3">DUF488 domain-containing protein</fullName>
    </recommendedName>
</protein>
<sequence>MKPFLLSYVSAIPLQLMKWAFLLGQETQSHGGKTFYQFIPYRYGPYSFTLNRETDTLVRNGFMEKAADRLWQLTTLGKEQEVKLPKTIAQDITAVTQQYGNFSGSALIDTVYANYPWFTVNSDLPRQRREQRPVADQAIYTAGYEGKTVDEFLNLLMRSGIRRLIDVRYNPISRRYGFHKSTLKRLCNALDIDYQHLPGLGIPGSARANLSSTDSYVALFKEYRCGLSDRWDDLHRAMSLLKSEPSVLVCMEANPECCHRTVLAQHLIDMMELSIKHLGS</sequence>
<proteinExistence type="predicted"/>
<accession>A0A1Z3HUZ5</accession>
<dbReference type="Pfam" id="PF04343">
    <property type="entry name" value="DUF488"/>
    <property type="match status" value="1"/>
</dbReference>
<dbReference type="KEGG" id="hhg:XM38_051160"/>
<dbReference type="InterPro" id="IPR007438">
    <property type="entry name" value="DUF488"/>
</dbReference>
<dbReference type="OrthoDB" id="9789109at2"/>
<dbReference type="RefSeq" id="WP_080804997.1">
    <property type="nucleotide sequence ID" value="NZ_CP021983.2"/>
</dbReference>
<dbReference type="AlphaFoldDB" id="A0A1Z3HUZ5"/>
<evidence type="ECO:0000313" key="1">
    <source>
        <dbReference type="EMBL" id="ASC74141.1"/>
    </source>
</evidence>
<name>A0A1Z3HUZ5_9CYAN</name>
<dbReference type="EMBL" id="CP021983">
    <property type="protein sequence ID" value="ASC74141.1"/>
    <property type="molecule type" value="Genomic_DNA"/>
</dbReference>
<dbReference type="PANTHER" id="PTHR39337:SF1">
    <property type="entry name" value="BLR5642 PROTEIN"/>
    <property type="match status" value="1"/>
</dbReference>
<gene>
    <name evidence="1" type="ORF">XM38_051160</name>
</gene>
<dbReference type="Proteomes" id="UP000191901">
    <property type="component" value="Chromosome"/>
</dbReference>